<protein>
    <submittedName>
        <fullName evidence="2">G6106 protein</fullName>
    </submittedName>
</protein>
<organism evidence="2 3">
    <name type="scientific">Coccomyxa viridis</name>
    <dbReference type="NCBI Taxonomy" id="1274662"/>
    <lineage>
        <taxon>Eukaryota</taxon>
        <taxon>Viridiplantae</taxon>
        <taxon>Chlorophyta</taxon>
        <taxon>core chlorophytes</taxon>
        <taxon>Trebouxiophyceae</taxon>
        <taxon>Trebouxiophyceae incertae sedis</taxon>
        <taxon>Coccomyxaceae</taxon>
        <taxon>Coccomyxa</taxon>
    </lineage>
</organism>
<reference evidence="2 3" key="1">
    <citation type="submission" date="2024-06" db="EMBL/GenBank/DDBJ databases">
        <authorList>
            <person name="Kraege A."/>
            <person name="Thomma B."/>
        </authorList>
    </citation>
    <scope>NUCLEOTIDE SEQUENCE [LARGE SCALE GENOMIC DNA]</scope>
</reference>
<name>A0ABP1FVW7_9CHLO</name>
<comment type="caution">
    <text evidence="2">The sequence shown here is derived from an EMBL/GenBank/DDBJ whole genome shotgun (WGS) entry which is preliminary data.</text>
</comment>
<proteinExistence type="predicted"/>
<evidence type="ECO:0000313" key="3">
    <source>
        <dbReference type="Proteomes" id="UP001497392"/>
    </source>
</evidence>
<dbReference type="EMBL" id="CAXHTA020000009">
    <property type="protein sequence ID" value="CAL5223571.1"/>
    <property type="molecule type" value="Genomic_DNA"/>
</dbReference>
<sequence length="144" mass="16519">MRSSPAAPASDLLQADDRRGPWQPAARRDSLWQRLRLLVITQLWDAYCRARSQPEQPTQPAHIAARVISAARIQMRRDWLLVGSNIRLRAGVLSHWLRGRQPSMTAEAFQSRWCHEEVLCSRPAEVTEPPHMHWTAAHPVPLPR</sequence>
<keyword evidence="3" id="KW-1185">Reference proteome</keyword>
<dbReference type="Proteomes" id="UP001497392">
    <property type="component" value="Unassembled WGS sequence"/>
</dbReference>
<feature type="region of interest" description="Disordered" evidence="1">
    <location>
        <begin position="1"/>
        <end position="23"/>
    </location>
</feature>
<evidence type="ECO:0000256" key="1">
    <source>
        <dbReference type="SAM" id="MobiDB-lite"/>
    </source>
</evidence>
<evidence type="ECO:0000313" key="2">
    <source>
        <dbReference type="EMBL" id="CAL5223571.1"/>
    </source>
</evidence>
<accession>A0ABP1FVW7</accession>
<gene>
    <name evidence="2" type="primary">g6106</name>
    <name evidence="2" type="ORF">VP750_LOCUS5230</name>
</gene>